<dbReference type="AlphaFoldDB" id="A0A3N4G1P0"/>
<comment type="caution">
    <text evidence="2">The sequence shown here is derived from an EMBL/GenBank/DDBJ whole genome shotgun (WGS) entry which is preliminary data.</text>
</comment>
<name>A0A3N4G1P0_9ACTN</name>
<reference evidence="2 3" key="1">
    <citation type="submission" date="2018-11" db="EMBL/GenBank/DDBJ databases">
        <title>Draft genome sequence of Gordonia sp. RS15-1S isolated from rice stems.</title>
        <authorList>
            <person name="Muangham S."/>
        </authorList>
    </citation>
    <scope>NUCLEOTIDE SEQUENCE [LARGE SCALE GENOMIC DNA]</scope>
    <source>
        <strain evidence="2 3">RS15-1S</strain>
    </source>
</reference>
<dbReference type="OrthoDB" id="4753036at2"/>
<keyword evidence="1" id="KW-1133">Transmembrane helix</keyword>
<evidence type="ECO:0000256" key="1">
    <source>
        <dbReference type="SAM" id="Phobius"/>
    </source>
</evidence>
<feature type="transmembrane region" description="Helical" evidence="1">
    <location>
        <begin position="12"/>
        <end position="31"/>
    </location>
</feature>
<keyword evidence="1" id="KW-0812">Transmembrane</keyword>
<feature type="transmembrane region" description="Helical" evidence="1">
    <location>
        <begin position="38"/>
        <end position="60"/>
    </location>
</feature>
<organism evidence="2 3">
    <name type="scientific">Gordonia oryzae</name>
    <dbReference type="NCBI Taxonomy" id="2487349"/>
    <lineage>
        <taxon>Bacteria</taxon>
        <taxon>Bacillati</taxon>
        <taxon>Actinomycetota</taxon>
        <taxon>Actinomycetes</taxon>
        <taxon>Mycobacteriales</taxon>
        <taxon>Gordoniaceae</taxon>
        <taxon>Gordonia</taxon>
    </lineage>
</organism>
<dbReference type="Pfam" id="PF11139">
    <property type="entry name" value="SfLAP"/>
    <property type="match status" value="1"/>
</dbReference>
<accession>A0A3N4G1P0</accession>
<evidence type="ECO:0008006" key="4">
    <source>
        <dbReference type="Google" id="ProtNLM"/>
    </source>
</evidence>
<evidence type="ECO:0000313" key="2">
    <source>
        <dbReference type="EMBL" id="RPA56365.1"/>
    </source>
</evidence>
<protein>
    <recommendedName>
        <fullName evidence="4">GAP family protein</fullName>
    </recommendedName>
</protein>
<evidence type="ECO:0000313" key="3">
    <source>
        <dbReference type="Proteomes" id="UP000267536"/>
    </source>
</evidence>
<feature type="transmembrane region" description="Helical" evidence="1">
    <location>
        <begin position="72"/>
        <end position="89"/>
    </location>
</feature>
<dbReference type="RefSeq" id="WP_123933114.1">
    <property type="nucleotide sequence ID" value="NZ_JBPSDP010000025.1"/>
</dbReference>
<keyword evidence="1" id="KW-0472">Membrane</keyword>
<feature type="transmembrane region" description="Helical" evidence="1">
    <location>
        <begin position="152"/>
        <end position="179"/>
    </location>
</feature>
<feature type="transmembrane region" description="Helical" evidence="1">
    <location>
        <begin position="200"/>
        <end position="219"/>
    </location>
</feature>
<sequence>MTHAVLDVLPIAVALLMASLPLVMVSMALVIKRTSVIGWCFLLGWLTGLAAVLVVLIAIVDVGSLSGGSGPAMGIVGLVAGLALLGWGIHKWQKAWTADDADREVPGWYSMIEEIGAAKATASGFGLAAFSPKNLLIMVSAAAAIAEATADIGAQAVAIVVFVVVGSLAVAAPTIATSIAGERAGPTLARLDALITRHNALIVGTVLIVLGFVVITNGLEAL</sequence>
<proteinExistence type="predicted"/>
<keyword evidence="3" id="KW-1185">Reference proteome</keyword>
<dbReference type="Proteomes" id="UP000267536">
    <property type="component" value="Unassembled WGS sequence"/>
</dbReference>
<gene>
    <name evidence="2" type="ORF">EF294_21270</name>
</gene>
<dbReference type="InterPro" id="IPR021315">
    <property type="entry name" value="Gap/Sap"/>
</dbReference>
<dbReference type="EMBL" id="RKMH01000026">
    <property type="protein sequence ID" value="RPA56365.1"/>
    <property type="molecule type" value="Genomic_DNA"/>
</dbReference>